<dbReference type="PROSITE" id="PS51257">
    <property type="entry name" value="PROKAR_LIPOPROTEIN"/>
    <property type="match status" value="1"/>
</dbReference>
<evidence type="ECO:0000259" key="2">
    <source>
        <dbReference type="Pfam" id="PF25876"/>
    </source>
</evidence>
<dbReference type="Pfam" id="PF25876">
    <property type="entry name" value="HH_MFP_RND"/>
    <property type="match status" value="1"/>
</dbReference>
<dbReference type="Gene3D" id="2.40.50.100">
    <property type="match status" value="1"/>
</dbReference>
<evidence type="ECO:0000313" key="5">
    <source>
        <dbReference type="EMBL" id="CAQ79036.1"/>
    </source>
</evidence>
<feature type="domain" description="Multidrug resistance protein MdtA-like barrel-sandwich hybrid" evidence="3">
    <location>
        <begin position="77"/>
        <end position="194"/>
    </location>
</feature>
<evidence type="ECO:0000256" key="1">
    <source>
        <dbReference type="ARBA" id="ARBA00009477"/>
    </source>
</evidence>
<gene>
    <name evidence="5" type="ordered locus">VSAL_I1351</name>
</gene>
<sequence length="357" mass="39909">MLLYKNYHYKELFMFKKTAVATLLSSVLLMGCDSKAPQIAEPESRPAKTMVVSIGNQATSRLFPAQAEAGDKAVLAFRVPGQLNTLEVHAGEMVSKGQQLATINPDEYRLLQKQAQAQYRLIDVQYQRTKKLRKDQVVSEQDYDTAVANRKTAKAALDQAKANLSYTKLIAPYEGTISLLPSENFEYVSAKQSIMHIQTNDIFYVVFQLPDYLLQRFSFSEVEATVTFDSFPNFQFPLEFEEIDTEADSKTSSYTVKMSMARPTELGILPGMSGQVKVTIPSGESEKLPVGAIDTEGDKTYVWRVAEDGRVEKVEVELSDKRQILSGINDSDQIVSSGIAGLEEGMKVRKWVKERGL</sequence>
<evidence type="ECO:0000259" key="4">
    <source>
        <dbReference type="Pfam" id="PF25989"/>
    </source>
</evidence>
<proteinExistence type="inferred from homology"/>
<dbReference type="InterPro" id="IPR058625">
    <property type="entry name" value="MdtA-like_BSH"/>
</dbReference>
<dbReference type="KEGG" id="vsa:VSAL_I1351"/>
<protein>
    <submittedName>
        <fullName evidence="5">Multidrug resistance protein</fullName>
    </submittedName>
</protein>
<organism evidence="5 6">
    <name type="scientific">Aliivibrio salmonicida (strain LFI1238)</name>
    <name type="common">Vibrio salmonicida (strain LFI1238)</name>
    <dbReference type="NCBI Taxonomy" id="316275"/>
    <lineage>
        <taxon>Bacteria</taxon>
        <taxon>Pseudomonadati</taxon>
        <taxon>Pseudomonadota</taxon>
        <taxon>Gammaproteobacteria</taxon>
        <taxon>Vibrionales</taxon>
        <taxon>Vibrionaceae</taxon>
        <taxon>Aliivibrio</taxon>
    </lineage>
</organism>
<dbReference type="NCBIfam" id="TIGR01730">
    <property type="entry name" value="RND_mfp"/>
    <property type="match status" value="1"/>
</dbReference>
<name>B6EKF2_ALISL</name>
<dbReference type="InterPro" id="IPR058637">
    <property type="entry name" value="YknX-like_C"/>
</dbReference>
<keyword evidence="6" id="KW-1185">Reference proteome</keyword>
<dbReference type="AlphaFoldDB" id="B6EKF2"/>
<dbReference type="PANTHER" id="PTHR30469:SF20">
    <property type="entry name" value="EFFLUX RND TRANSPORTER PERIPLASMIC ADAPTOR SUBUNIT"/>
    <property type="match status" value="1"/>
</dbReference>
<evidence type="ECO:0000259" key="3">
    <source>
        <dbReference type="Pfam" id="PF25917"/>
    </source>
</evidence>
<evidence type="ECO:0000313" key="6">
    <source>
        <dbReference type="Proteomes" id="UP000001730"/>
    </source>
</evidence>
<dbReference type="Gene3D" id="2.40.420.20">
    <property type="match status" value="1"/>
</dbReference>
<dbReference type="eggNOG" id="COG0845">
    <property type="taxonomic scope" value="Bacteria"/>
</dbReference>
<accession>B6EKF2</accession>
<feature type="domain" description="YknX-like C-terminal permuted SH3-like" evidence="4">
    <location>
        <begin position="287"/>
        <end position="349"/>
    </location>
</feature>
<dbReference type="Gene3D" id="2.40.30.170">
    <property type="match status" value="1"/>
</dbReference>
<dbReference type="Pfam" id="PF25989">
    <property type="entry name" value="YknX_C"/>
    <property type="match status" value="1"/>
</dbReference>
<dbReference type="InterPro" id="IPR006143">
    <property type="entry name" value="RND_pump_MFP"/>
</dbReference>
<dbReference type="Gene3D" id="1.10.287.470">
    <property type="entry name" value="Helix hairpin bin"/>
    <property type="match status" value="1"/>
</dbReference>
<dbReference type="Proteomes" id="UP000001730">
    <property type="component" value="Chromosome 1"/>
</dbReference>
<dbReference type="GO" id="GO:1990281">
    <property type="term" value="C:efflux pump complex"/>
    <property type="evidence" value="ECO:0007669"/>
    <property type="project" value="TreeGrafter"/>
</dbReference>
<comment type="similarity">
    <text evidence="1">Belongs to the membrane fusion protein (MFP) (TC 8.A.1) family.</text>
</comment>
<dbReference type="EMBL" id="FM178379">
    <property type="protein sequence ID" value="CAQ79036.1"/>
    <property type="molecule type" value="Genomic_DNA"/>
</dbReference>
<dbReference type="SUPFAM" id="SSF111369">
    <property type="entry name" value="HlyD-like secretion proteins"/>
    <property type="match status" value="1"/>
</dbReference>
<reference evidence="5 6" key="1">
    <citation type="journal article" date="2008" name="BMC Genomics">
        <title>The genome sequence of the fish pathogen Aliivibrio salmonicida strain LFI1238 shows extensive evidence of gene decay.</title>
        <authorList>
            <person name="Hjerde E."/>
            <person name="Lorentzen M.S."/>
            <person name="Holden M.T."/>
            <person name="Seeger K."/>
            <person name="Paulsen S."/>
            <person name="Bason N."/>
            <person name="Churcher C."/>
            <person name="Harris D."/>
            <person name="Norbertczak H."/>
            <person name="Quail M.A."/>
            <person name="Sanders S."/>
            <person name="Thurston S."/>
            <person name="Parkhill J."/>
            <person name="Willassen N.P."/>
            <person name="Thomson N.R."/>
        </authorList>
    </citation>
    <scope>NUCLEOTIDE SEQUENCE [LARGE SCALE GENOMIC DNA]</scope>
    <source>
        <strain evidence="5 6">LFI1238</strain>
    </source>
</reference>
<dbReference type="PANTHER" id="PTHR30469">
    <property type="entry name" value="MULTIDRUG RESISTANCE PROTEIN MDTA"/>
    <property type="match status" value="1"/>
</dbReference>
<dbReference type="HOGENOM" id="CLU_018816_1_0_6"/>
<feature type="domain" description="Multidrug resistance protein MdtA-like alpha-helical hairpin" evidence="2">
    <location>
        <begin position="113"/>
        <end position="167"/>
    </location>
</feature>
<dbReference type="InterPro" id="IPR058624">
    <property type="entry name" value="MdtA-like_HH"/>
</dbReference>
<dbReference type="Pfam" id="PF25917">
    <property type="entry name" value="BSH_RND"/>
    <property type="match status" value="1"/>
</dbReference>
<dbReference type="GO" id="GO:0015562">
    <property type="term" value="F:efflux transmembrane transporter activity"/>
    <property type="evidence" value="ECO:0007669"/>
    <property type="project" value="TreeGrafter"/>
</dbReference>